<accession>A0A4R1BB75</accession>
<protein>
    <submittedName>
        <fullName evidence="2">T9SS type A sorting domain-containing protein</fullName>
    </submittedName>
</protein>
<name>A0A4R1BB75_9BACT</name>
<dbReference type="PANTHER" id="PTHR46534">
    <property type="entry name" value="IGGFC_BINDING DOMAIN-CONTAINING PROTEIN"/>
    <property type="match status" value="1"/>
</dbReference>
<organism evidence="2 3">
    <name type="scientific">Flaviaesturariibacter flavus</name>
    <dbReference type="NCBI Taxonomy" id="2502780"/>
    <lineage>
        <taxon>Bacteria</taxon>
        <taxon>Pseudomonadati</taxon>
        <taxon>Bacteroidota</taxon>
        <taxon>Chitinophagia</taxon>
        <taxon>Chitinophagales</taxon>
        <taxon>Chitinophagaceae</taxon>
        <taxon>Flaviaestuariibacter</taxon>
    </lineage>
</organism>
<proteinExistence type="predicted"/>
<sequence length="708" mass="74866">MMNPKALNPQGCPAARPVIFFFRKPVLIRILSALSVVAAVFAQDARAQAPTLSNRGTDFWVGYGHHQFMEPGQTNAQEMVLYLSAEQAATVTVTLVTGSATPRVYTYNVPANTTITTDLIAKSGAYDMRLYSPPVSLGGNGGEGIFNRSVHIESNVPIVAYAHIYGSASSGAALLLPTNAWGYSYTSVNSAQSYAANCFSWVYVVAREDSTMVEITPSVATRLGKPAGVPFTVTLSKGQVYQVLGAPESASAKSQMTGTRVRSVVNSLGVSQPIAVFSGSSRTSGEMLCGGSGGGDNDMQQAFPAHAWGTRYLTAPFSTSTAASTFQTNVYKVITRWPNTVVRRNGVVLTPGVDGYYIFASNQPELIEADKPVMVGQFMGGGSCVGSLGDPEMVFLTALDQGITSARFFRNTREGISINYATVIVPDAALASLRIDGGSAFNHVYDHPRLAGYKIVVKSWTAAQASVQIQCDSAFTAITYGLGSVESYGYNVGLLVRNLDAWPTARIQGSAEGTDTVQAGAPFRFVVRSPHRLTGITWQLSGVSGLSPSADATLTNPAAVDSVQINGRMWYTYQTASTYTASVTGSYSVPVRYAFPLLEQSDGQATVAYNFSVAGVATAASNLVADASELTVGPNPVRGALQIRYKGRPGGLLTATLLNSMGRPAGRSHTLSGNTATMDVSGLPAGVYTLLLTDSRSGRTLQRQVVKL</sequence>
<evidence type="ECO:0000259" key="1">
    <source>
        <dbReference type="Pfam" id="PF17517"/>
    </source>
</evidence>
<gene>
    <name evidence="2" type="ORF">EPD60_09585</name>
</gene>
<dbReference type="PANTHER" id="PTHR46534:SF1">
    <property type="entry name" value="IGGFC-BINDING PROTEIN N-TERMINAL DOMAIN-CONTAINING PROTEIN"/>
    <property type="match status" value="1"/>
</dbReference>
<dbReference type="OrthoDB" id="7794186at2"/>
<reference evidence="2 3" key="1">
    <citation type="submission" date="2019-03" db="EMBL/GenBank/DDBJ databases">
        <authorList>
            <person name="Kim M.K.M."/>
        </authorList>
    </citation>
    <scope>NUCLEOTIDE SEQUENCE [LARGE SCALE GENOMIC DNA]</scope>
    <source>
        <strain evidence="2 3">17J68-12</strain>
    </source>
</reference>
<dbReference type="InterPro" id="IPR035234">
    <property type="entry name" value="IgGFc-bd_N"/>
</dbReference>
<comment type="caution">
    <text evidence="2">The sequence shown here is derived from an EMBL/GenBank/DDBJ whole genome shotgun (WGS) entry which is preliminary data.</text>
</comment>
<dbReference type="RefSeq" id="WP_131449183.1">
    <property type="nucleotide sequence ID" value="NZ_SJZI01000042.1"/>
</dbReference>
<evidence type="ECO:0000313" key="2">
    <source>
        <dbReference type="EMBL" id="TCJ14245.1"/>
    </source>
</evidence>
<dbReference type="Proteomes" id="UP000295334">
    <property type="component" value="Unassembled WGS sequence"/>
</dbReference>
<dbReference type="EMBL" id="SJZI01000042">
    <property type="protein sequence ID" value="TCJ14245.1"/>
    <property type="molecule type" value="Genomic_DNA"/>
</dbReference>
<dbReference type="Pfam" id="PF17517">
    <property type="entry name" value="IgGFc_binding"/>
    <property type="match status" value="1"/>
</dbReference>
<feature type="domain" description="IgGFc-binding protein N-terminal" evidence="1">
    <location>
        <begin position="172"/>
        <end position="481"/>
    </location>
</feature>
<dbReference type="AlphaFoldDB" id="A0A4R1BB75"/>
<evidence type="ECO:0000313" key="3">
    <source>
        <dbReference type="Proteomes" id="UP000295334"/>
    </source>
</evidence>
<keyword evidence="3" id="KW-1185">Reference proteome</keyword>